<dbReference type="PANTHER" id="PTHR33193">
    <property type="entry name" value="DOMAIN PROTEIN, PUTATIVE (DUF3511)-RELATED"/>
    <property type="match status" value="1"/>
</dbReference>
<protein>
    <submittedName>
        <fullName evidence="1">Uncharacterized protein</fullName>
    </submittedName>
</protein>
<keyword evidence="2" id="KW-1185">Reference proteome</keyword>
<dbReference type="Proteomes" id="UP000317650">
    <property type="component" value="Chromosome 5"/>
</dbReference>
<dbReference type="EMBL" id="PYDT01000003">
    <property type="protein sequence ID" value="THU67510.1"/>
    <property type="molecule type" value="Genomic_DNA"/>
</dbReference>
<organism evidence="1 2">
    <name type="scientific">Musa balbisiana</name>
    <name type="common">Banana</name>
    <dbReference type="NCBI Taxonomy" id="52838"/>
    <lineage>
        <taxon>Eukaryota</taxon>
        <taxon>Viridiplantae</taxon>
        <taxon>Streptophyta</taxon>
        <taxon>Embryophyta</taxon>
        <taxon>Tracheophyta</taxon>
        <taxon>Spermatophyta</taxon>
        <taxon>Magnoliopsida</taxon>
        <taxon>Liliopsida</taxon>
        <taxon>Zingiberales</taxon>
        <taxon>Musaceae</taxon>
        <taxon>Musa</taxon>
    </lineage>
</organism>
<dbReference type="Pfam" id="PF12023">
    <property type="entry name" value="DUF3511"/>
    <property type="match status" value="1"/>
</dbReference>
<dbReference type="PANTHER" id="PTHR33193:SF7">
    <property type="entry name" value="OS06G0686600 PROTEIN"/>
    <property type="match status" value="1"/>
</dbReference>
<sequence length="140" mass="16145">MCSRRKRLKLWGHRKEEVGCRVEWATDGAMAAAPQTPPPKLSPLQALFGHRKWHLPPPSMKKKRKKPQLYWRALTMCNSYSFNGPSGKDDGFASSSDPELKRKRRVASYNSFAMERKLKSSVRNSFKWIKNKFTDAVYGV</sequence>
<accession>A0A4S8JYR1</accession>
<name>A0A4S8JYR1_MUSBA</name>
<dbReference type="AlphaFoldDB" id="A0A4S8JYR1"/>
<gene>
    <name evidence="1" type="ORF">C4D60_Mb05t25380</name>
</gene>
<evidence type="ECO:0000313" key="2">
    <source>
        <dbReference type="Proteomes" id="UP000317650"/>
    </source>
</evidence>
<reference evidence="1 2" key="1">
    <citation type="journal article" date="2019" name="Nat. Plants">
        <title>Genome sequencing of Musa balbisiana reveals subgenome evolution and function divergence in polyploid bananas.</title>
        <authorList>
            <person name="Yao X."/>
        </authorList>
    </citation>
    <scope>NUCLEOTIDE SEQUENCE [LARGE SCALE GENOMIC DNA]</scope>
    <source>
        <strain evidence="2">cv. DH-PKW</strain>
        <tissue evidence="1">Leaves</tissue>
    </source>
</reference>
<dbReference type="InterPro" id="IPR021899">
    <property type="entry name" value="DUF3511"/>
</dbReference>
<evidence type="ECO:0000313" key="1">
    <source>
        <dbReference type="EMBL" id="THU67510.1"/>
    </source>
</evidence>
<proteinExistence type="predicted"/>
<comment type="caution">
    <text evidence="1">The sequence shown here is derived from an EMBL/GenBank/DDBJ whole genome shotgun (WGS) entry which is preliminary data.</text>
</comment>